<accession>A0AAD7FIR2</accession>
<keyword evidence="1" id="KW-1133">Transmembrane helix</keyword>
<evidence type="ECO:0000256" key="1">
    <source>
        <dbReference type="SAM" id="Phobius"/>
    </source>
</evidence>
<keyword evidence="1" id="KW-0472">Membrane</keyword>
<proteinExistence type="predicted"/>
<keyword evidence="4" id="KW-1185">Reference proteome</keyword>
<dbReference type="Pfam" id="PF20151">
    <property type="entry name" value="DUF6533"/>
    <property type="match status" value="1"/>
</dbReference>
<gene>
    <name evidence="3" type="ORF">FB45DRAFT_1060618</name>
</gene>
<feature type="transmembrane region" description="Helical" evidence="1">
    <location>
        <begin position="122"/>
        <end position="141"/>
    </location>
</feature>
<dbReference type="Proteomes" id="UP001221142">
    <property type="component" value="Unassembled WGS sequence"/>
</dbReference>
<feature type="transmembrane region" description="Helical" evidence="1">
    <location>
        <begin position="213"/>
        <end position="231"/>
    </location>
</feature>
<feature type="domain" description="DUF6533" evidence="2">
    <location>
        <begin position="21"/>
        <end position="66"/>
    </location>
</feature>
<feature type="transmembrane region" description="Helical" evidence="1">
    <location>
        <begin position="16"/>
        <end position="34"/>
    </location>
</feature>
<evidence type="ECO:0000259" key="2">
    <source>
        <dbReference type="Pfam" id="PF20151"/>
    </source>
</evidence>
<evidence type="ECO:0000313" key="3">
    <source>
        <dbReference type="EMBL" id="KAJ7626098.1"/>
    </source>
</evidence>
<keyword evidence="1" id="KW-0812">Transmembrane</keyword>
<protein>
    <recommendedName>
        <fullName evidence="2">DUF6533 domain-containing protein</fullName>
    </recommendedName>
</protein>
<feature type="transmembrane region" description="Helical" evidence="1">
    <location>
        <begin position="172"/>
        <end position="192"/>
    </location>
</feature>
<feature type="transmembrane region" description="Helical" evidence="1">
    <location>
        <begin position="237"/>
        <end position="258"/>
    </location>
</feature>
<dbReference type="InterPro" id="IPR045340">
    <property type="entry name" value="DUF6533"/>
</dbReference>
<organism evidence="3 4">
    <name type="scientific">Roridomyces roridus</name>
    <dbReference type="NCBI Taxonomy" id="1738132"/>
    <lineage>
        <taxon>Eukaryota</taxon>
        <taxon>Fungi</taxon>
        <taxon>Dikarya</taxon>
        <taxon>Basidiomycota</taxon>
        <taxon>Agaricomycotina</taxon>
        <taxon>Agaricomycetes</taxon>
        <taxon>Agaricomycetidae</taxon>
        <taxon>Agaricales</taxon>
        <taxon>Marasmiineae</taxon>
        <taxon>Mycenaceae</taxon>
        <taxon>Roridomyces</taxon>
    </lineage>
</organism>
<comment type="caution">
    <text evidence="3">The sequence shown here is derived from an EMBL/GenBank/DDBJ whole genome shotgun (WGS) entry which is preliminary data.</text>
</comment>
<evidence type="ECO:0000313" key="4">
    <source>
        <dbReference type="Proteomes" id="UP001221142"/>
    </source>
</evidence>
<sequence>MTSVQLDAVTLAQDQHLRRCIFLAGFVVLCYDHALTLPMEVSHVWPDLSNLKRGAVWFVLVRYIALASAIVLAVYFLGDLSDEVCKRFSSAEDWLLVIQEFFVGVTLAARVCAMYGFKRRVFAALGVAAVVTVALGAYSVMGSETTLTTNVPGCHVPTSHKTALRIAAAWEAQLICDILILGLTLHRAYAFYRAAGDGVGMGALLGTMVRDGAAYFGMIGLINLANIVMLYKGDVITAGSLAWFASAISVTMICRLMLNLHDVASVKDDLSLQLPSTVDGGMTSSITLPLEALDIDEAGPQDTVGLIDTVNMDRDNRDIV</sequence>
<dbReference type="EMBL" id="JARKIF010000012">
    <property type="protein sequence ID" value="KAJ7626098.1"/>
    <property type="molecule type" value="Genomic_DNA"/>
</dbReference>
<feature type="transmembrane region" description="Helical" evidence="1">
    <location>
        <begin position="55"/>
        <end position="76"/>
    </location>
</feature>
<name>A0AAD7FIR2_9AGAR</name>
<dbReference type="AlphaFoldDB" id="A0AAD7FIR2"/>
<reference evidence="3" key="1">
    <citation type="submission" date="2023-03" db="EMBL/GenBank/DDBJ databases">
        <title>Massive genome expansion in bonnet fungi (Mycena s.s.) driven by repeated elements and novel gene families across ecological guilds.</title>
        <authorList>
            <consortium name="Lawrence Berkeley National Laboratory"/>
            <person name="Harder C.B."/>
            <person name="Miyauchi S."/>
            <person name="Viragh M."/>
            <person name="Kuo A."/>
            <person name="Thoen E."/>
            <person name="Andreopoulos B."/>
            <person name="Lu D."/>
            <person name="Skrede I."/>
            <person name="Drula E."/>
            <person name="Henrissat B."/>
            <person name="Morin E."/>
            <person name="Kohler A."/>
            <person name="Barry K."/>
            <person name="LaButti K."/>
            <person name="Morin E."/>
            <person name="Salamov A."/>
            <person name="Lipzen A."/>
            <person name="Mereny Z."/>
            <person name="Hegedus B."/>
            <person name="Baldrian P."/>
            <person name="Stursova M."/>
            <person name="Weitz H."/>
            <person name="Taylor A."/>
            <person name="Grigoriev I.V."/>
            <person name="Nagy L.G."/>
            <person name="Martin F."/>
            <person name="Kauserud H."/>
        </authorList>
    </citation>
    <scope>NUCLEOTIDE SEQUENCE</scope>
    <source>
        <strain evidence="3">9284</strain>
    </source>
</reference>